<dbReference type="CDD" id="cd04694">
    <property type="entry name" value="NUDIX_Nudt17"/>
    <property type="match status" value="1"/>
</dbReference>
<evidence type="ECO:0000256" key="2">
    <source>
        <dbReference type="ARBA" id="ARBA00001946"/>
    </source>
</evidence>
<dbReference type="Gene3D" id="3.90.79.10">
    <property type="entry name" value="Nucleoside Triphosphate Pyrophosphohydrolase"/>
    <property type="match status" value="1"/>
</dbReference>
<dbReference type="GO" id="GO:0005829">
    <property type="term" value="C:cytosol"/>
    <property type="evidence" value="ECO:0007669"/>
    <property type="project" value="TreeGrafter"/>
</dbReference>
<accession>A0A6P8HR98</accession>
<dbReference type="PROSITE" id="PS51462">
    <property type="entry name" value="NUDIX"/>
    <property type="match status" value="1"/>
</dbReference>
<evidence type="ECO:0000256" key="1">
    <source>
        <dbReference type="ARBA" id="ARBA00001936"/>
    </source>
</evidence>
<dbReference type="InParanoid" id="A0A6P8HR98"/>
<dbReference type="Pfam" id="PF00293">
    <property type="entry name" value="NUDIX"/>
    <property type="match status" value="1"/>
</dbReference>
<dbReference type="Proteomes" id="UP000515163">
    <property type="component" value="Unplaced"/>
</dbReference>
<evidence type="ECO:0000313" key="17">
    <source>
        <dbReference type="RefSeq" id="XP_031558106.1"/>
    </source>
</evidence>
<comment type="cofactor">
    <cofactor evidence="2">
        <name>Mg(2+)</name>
        <dbReference type="ChEBI" id="CHEBI:18420"/>
    </cofactor>
</comment>
<evidence type="ECO:0000256" key="10">
    <source>
        <dbReference type="ARBA" id="ARBA00093415"/>
    </source>
</evidence>
<protein>
    <recommendedName>
        <fullName evidence="11">m7GpppN-mRNA hydrolase NUDT17</fullName>
        <ecNumber evidence="8">3.6.1.62</ecNumber>
    </recommendedName>
    <alternativeName>
        <fullName evidence="12">Nucleoside diphosphate-linked moiety X motif 17</fullName>
    </alternativeName>
</protein>
<dbReference type="AlphaFoldDB" id="A0A6P8HR98"/>
<dbReference type="InterPro" id="IPR015797">
    <property type="entry name" value="NUDIX_hydrolase-like_dom_sf"/>
</dbReference>
<reference evidence="17" key="1">
    <citation type="submission" date="2025-08" db="UniProtKB">
        <authorList>
            <consortium name="RefSeq"/>
        </authorList>
    </citation>
    <scope>IDENTIFICATION</scope>
    <source>
        <tissue evidence="17">Tentacle</tissue>
    </source>
</reference>
<dbReference type="PANTHER" id="PTHR42904">
    <property type="entry name" value="NUDIX HYDROLASE, NUDC SUBFAMILY"/>
    <property type="match status" value="1"/>
</dbReference>
<keyword evidence="4" id="KW-0479">Metal-binding</keyword>
<evidence type="ECO:0000256" key="3">
    <source>
        <dbReference type="ARBA" id="ARBA00005582"/>
    </source>
</evidence>
<dbReference type="SUPFAM" id="SSF55811">
    <property type="entry name" value="Nudix"/>
    <property type="match status" value="1"/>
</dbReference>
<name>A0A6P8HR98_ACTTE</name>
<proteinExistence type="inferred from homology"/>
<dbReference type="OrthoDB" id="447842at2759"/>
<dbReference type="PANTHER" id="PTHR42904:SF1">
    <property type="entry name" value="NUCLEOSIDE DIPHOSPHATE-LINKED MOIETY X MOTIF 17"/>
    <property type="match status" value="1"/>
</dbReference>
<evidence type="ECO:0000256" key="5">
    <source>
        <dbReference type="ARBA" id="ARBA00022801"/>
    </source>
</evidence>
<dbReference type="RefSeq" id="XP_031558106.1">
    <property type="nucleotide sequence ID" value="XM_031702246.1"/>
</dbReference>
<dbReference type="FunCoup" id="A0A6P8HR98">
    <property type="interactions" value="48"/>
</dbReference>
<feature type="chain" id="PRO_5027818499" description="m7GpppN-mRNA hydrolase NUDT17" evidence="14">
    <location>
        <begin position="23"/>
        <end position="348"/>
    </location>
</feature>
<evidence type="ECO:0000256" key="4">
    <source>
        <dbReference type="ARBA" id="ARBA00022723"/>
    </source>
</evidence>
<evidence type="ECO:0000259" key="15">
    <source>
        <dbReference type="PROSITE" id="PS51462"/>
    </source>
</evidence>
<dbReference type="InterPro" id="IPR050241">
    <property type="entry name" value="NAD-cap_RNA_hydrolase_NudC"/>
</dbReference>
<dbReference type="EC" id="3.6.1.62" evidence="8"/>
<keyword evidence="5 13" id="KW-0378">Hydrolase</keyword>
<evidence type="ECO:0000256" key="9">
    <source>
        <dbReference type="ARBA" id="ARBA00093205"/>
    </source>
</evidence>
<dbReference type="GO" id="GO:0019677">
    <property type="term" value="P:NAD+ catabolic process"/>
    <property type="evidence" value="ECO:0007669"/>
    <property type="project" value="TreeGrafter"/>
</dbReference>
<dbReference type="PROSITE" id="PS00893">
    <property type="entry name" value="NUDIX_BOX"/>
    <property type="match status" value="1"/>
</dbReference>
<dbReference type="InterPro" id="IPR000086">
    <property type="entry name" value="NUDIX_hydrolase_dom"/>
</dbReference>
<dbReference type="PRINTS" id="PR00502">
    <property type="entry name" value="NUDIXFAMILY"/>
</dbReference>
<comment type="similarity">
    <text evidence="3 13">Belongs to the Nudix hydrolase family.</text>
</comment>
<dbReference type="InterPro" id="IPR033716">
    <property type="entry name" value="Nudt17_dom"/>
</dbReference>
<evidence type="ECO:0000313" key="16">
    <source>
        <dbReference type="Proteomes" id="UP000515163"/>
    </source>
</evidence>
<dbReference type="GO" id="GO:0035529">
    <property type="term" value="F:NADH pyrophosphatase activity"/>
    <property type="evidence" value="ECO:0007669"/>
    <property type="project" value="TreeGrafter"/>
</dbReference>
<keyword evidence="7" id="KW-0464">Manganese</keyword>
<dbReference type="KEGG" id="aten:116294610"/>
<dbReference type="InterPro" id="IPR020476">
    <property type="entry name" value="Nudix_hydrolase"/>
</dbReference>
<keyword evidence="6" id="KW-0460">Magnesium</keyword>
<gene>
    <name evidence="17" type="primary">LOC116294610</name>
</gene>
<evidence type="ECO:0000256" key="11">
    <source>
        <dbReference type="ARBA" id="ARBA00093621"/>
    </source>
</evidence>
<comment type="catalytic activity">
    <reaction evidence="9">
        <text>a 5'-end (N(7)-methyl 5'-triphosphoguanosine)-ribonucleoside in mRNA + H2O = N(7)-methyl-GDP + a 5'-end phospho-ribonucleoside in mRNA + 2 H(+)</text>
        <dbReference type="Rhea" id="RHEA:67484"/>
        <dbReference type="Rhea" id="RHEA-COMP:15692"/>
        <dbReference type="Rhea" id="RHEA-COMP:17167"/>
        <dbReference type="ChEBI" id="CHEBI:15377"/>
        <dbReference type="ChEBI" id="CHEBI:15378"/>
        <dbReference type="ChEBI" id="CHEBI:63714"/>
        <dbReference type="ChEBI" id="CHEBI:138282"/>
        <dbReference type="ChEBI" id="CHEBI:156461"/>
        <dbReference type="EC" id="3.6.1.62"/>
    </reaction>
</comment>
<dbReference type="GeneID" id="116294610"/>
<dbReference type="GO" id="GO:0006742">
    <property type="term" value="P:NADP+ catabolic process"/>
    <property type="evidence" value="ECO:0007669"/>
    <property type="project" value="TreeGrafter"/>
</dbReference>
<sequence>MFMKFLKTTVFRLLHFLLQSRAWKKSKIMEPKVYLCKDSKGGSSIPAAFERCCLSYLGCRDNRMDVGFSYNDGKLEIYPSEQGIRLEHPPGCPCRFLTATDITSIPSSPKTEGVGIGVSIILQSSDNCVLLTRRAKHMRTFPSVWVPPGGHLDPGETLYQGCLRELREETGLSFTEESLQFAPLGLWESVYPPLISMGLPRRHHIVVYLLARAQQDCSTLQRMIQFHKDEVDAVTWLDEFVATEVASSDDYGQSRRVPQKYFEALVHGKNGLEVMKLPLSILMAVLPPSPAAETERLSSGTKFALRQWLKFLYPPLPGGIERADSLETVFLTITKMGHQPVKSPFWAD</sequence>
<evidence type="ECO:0000256" key="7">
    <source>
        <dbReference type="ARBA" id="ARBA00023211"/>
    </source>
</evidence>
<dbReference type="GO" id="GO:0046872">
    <property type="term" value="F:metal ion binding"/>
    <property type="evidence" value="ECO:0007669"/>
    <property type="project" value="UniProtKB-KW"/>
</dbReference>
<keyword evidence="14" id="KW-0732">Signal</keyword>
<organism evidence="16 17">
    <name type="scientific">Actinia tenebrosa</name>
    <name type="common">Australian red waratah sea anemone</name>
    <dbReference type="NCBI Taxonomy" id="6105"/>
    <lineage>
        <taxon>Eukaryota</taxon>
        <taxon>Metazoa</taxon>
        <taxon>Cnidaria</taxon>
        <taxon>Anthozoa</taxon>
        <taxon>Hexacorallia</taxon>
        <taxon>Actiniaria</taxon>
        <taxon>Actiniidae</taxon>
        <taxon>Actinia</taxon>
    </lineage>
</organism>
<comment type="function">
    <text evidence="10">Acts as a decapping enzyme capable of hydrolyzing monomethylated capped RNAs (in vitro). Hydrolyzes monomethylated capped RNA after alpha and beta phosphates to form N(7)-methyl-GDP. Shows low activity towards unmethylated capped RNA.</text>
</comment>
<feature type="signal peptide" evidence="14">
    <location>
        <begin position="1"/>
        <end position="22"/>
    </location>
</feature>
<evidence type="ECO:0000256" key="8">
    <source>
        <dbReference type="ARBA" id="ARBA00026102"/>
    </source>
</evidence>
<evidence type="ECO:0000256" key="6">
    <source>
        <dbReference type="ARBA" id="ARBA00022842"/>
    </source>
</evidence>
<comment type="cofactor">
    <cofactor evidence="1">
        <name>Mn(2+)</name>
        <dbReference type="ChEBI" id="CHEBI:29035"/>
    </cofactor>
</comment>
<keyword evidence="16" id="KW-1185">Reference proteome</keyword>
<evidence type="ECO:0000256" key="12">
    <source>
        <dbReference type="ARBA" id="ARBA00093663"/>
    </source>
</evidence>
<evidence type="ECO:0000256" key="13">
    <source>
        <dbReference type="RuleBase" id="RU003476"/>
    </source>
</evidence>
<dbReference type="GO" id="GO:0005777">
    <property type="term" value="C:peroxisome"/>
    <property type="evidence" value="ECO:0007669"/>
    <property type="project" value="TreeGrafter"/>
</dbReference>
<dbReference type="InterPro" id="IPR020084">
    <property type="entry name" value="NUDIX_hydrolase_CS"/>
</dbReference>
<dbReference type="GO" id="GO:0140933">
    <property type="term" value="F:5'-(N(7)-methylguanosine 5'-triphospho)-[mRNA] hydrolase activity"/>
    <property type="evidence" value="ECO:0007669"/>
    <property type="project" value="UniProtKB-EC"/>
</dbReference>
<evidence type="ECO:0000256" key="14">
    <source>
        <dbReference type="SAM" id="SignalP"/>
    </source>
</evidence>
<feature type="domain" description="Nudix hydrolase" evidence="15">
    <location>
        <begin position="113"/>
        <end position="262"/>
    </location>
</feature>